<protein>
    <submittedName>
        <fullName evidence="6">Protein YcgR</fullName>
    </submittedName>
</protein>
<feature type="domain" description="Type III secretion system flagellar brake protein YcgR PilZN" evidence="5">
    <location>
        <begin position="19"/>
        <end position="110"/>
    </location>
</feature>
<evidence type="ECO:0000259" key="5">
    <source>
        <dbReference type="Pfam" id="PF12945"/>
    </source>
</evidence>
<keyword evidence="2" id="KW-0547">Nucleotide-binding</keyword>
<dbReference type="EMBL" id="FOGB01000010">
    <property type="protein sequence ID" value="SEQ88614.1"/>
    <property type="molecule type" value="Genomic_DNA"/>
</dbReference>
<dbReference type="AlphaFoldDB" id="A0A1H9JNZ4"/>
<dbReference type="Pfam" id="PF12945">
    <property type="entry name" value="PilZNR"/>
    <property type="match status" value="1"/>
</dbReference>
<keyword evidence="3" id="KW-0975">Bacterial flagellum</keyword>
<feature type="domain" description="PilZ" evidence="4">
    <location>
        <begin position="118"/>
        <end position="218"/>
    </location>
</feature>
<accession>A0A1H9JNZ4</accession>
<sequence>MPSRNASVILDELPAIEQGCVIQVSDAGGGLKYISRFFGVDGKVVITRLPAVSQLKKSGMGTDELTYRDTFTSKRKLVMRMISHGRVYAFETEVVDLFLQGGRLLMTTYPNKIQSRLLRKEPRYPCAIPAELVIGENSISGIMVNFSSGGGLLKLTSLEDSELLQTARSEQQECILRLQLPFDEQLSEVHSRVMSLSVADQQVGVAFTADRDVILRYITALKLESIRDHF</sequence>
<keyword evidence="1" id="KW-0973">c-di-GMP</keyword>
<evidence type="ECO:0000256" key="2">
    <source>
        <dbReference type="ARBA" id="ARBA00022741"/>
    </source>
</evidence>
<dbReference type="Proteomes" id="UP000198749">
    <property type="component" value="Unassembled WGS sequence"/>
</dbReference>
<dbReference type="Gene3D" id="2.40.10.220">
    <property type="entry name" value="predicted glycosyltransferase like domains"/>
    <property type="match status" value="1"/>
</dbReference>
<evidence type="ECO:0000313" key="7">
    <source>
        <dbReference type="Proteomes" id="UP000198749"/>
    </source>
</evidence>
<evidence type="ECO:0000313" key="6">
    <source>
        <dbReference type="EMBL" id="SEQ88614.1"/>
    </source>
</evidence>
<gene>
    <name evidence="6" type="ORF">SAMN03080615_03093</name>
</gene>
<proteinExistence type="predicted"/>
<dbReference type="Pfam" id="PF07238">
    <property type="entry name" value="PilZ"/>
    <property type="match status" value="1"/>
</dbReference>
<dbReference type="SUPFAM" id="SSF141371">
    <property type="entry name" value="PilZ domain-like"/>
    <property type="match status" value="2"/>
</dbReference>
<dbReference type="InterPro" id="IPR009926">
    <property type="entry name" value="T3SS_YcgR_PilZN"/>
</dbReference>
<evidence type="ECO:0000259" key="4">
    <source>
        <dbReference type="Pfam" id="PF07238"/>
    </source>
</evidence>
<organism evidence="6 7">
    <name type="scientific">Amphritea atlantica</name>
    <dbReference type="NCBI Taxonomy" id="355243"/>
    <lineage>
        <taxon>Bacteria</taxon>
        <taxon>Pseudomonadati</taxon>
        <taxon>Pseudomonadota</taxon>
        <taxon>Gammaproteobacteria</taxon>
        <taxon>Oceanospirillales</taxon>
        <taxon>Oceanospirillaceae</taxon>
        <taxon>Amphritea</taxon>
    </lineage>
</organism>
<dbReference type="RefSeq" id="WP_091360106.1">
    <property type="nucleotide sequence ID" value="NZ_AP025284.1"/>
</dbReference>
<dbReference type="InterPro" id="IPR009875">
    <property type="entry name" value="PilZ_domain"/>
</dbReference>
<name>A0A1H9JNZ4_9GAMM</name>
<dbReference type="Gene3D" id="2.30.110.10">
    <property type="entry name" value="Electron Transport, Fmn-binding Protein, Chain A"/>
    <property type="match status" value="1"/>
</dbReference>
<evidence type="ECO:0000256" key="3">
    <source>
        <dbReference type="ARBA" id="ARBA00023143"/>
    </source>
</evidence>
<dbReference type="GO" id="GO:0035438">
    <property type="term" value="F:cyclic-di-GMP binding"/>
    <property type="evidence" value="ECO:0007669"/>
    <property type="project" value="InterPro"/>
</dbReference>
<evidence type="ECO:0000256" key="1">
    <source>
        <dbReference type="ARBA" id="ARBA00022636"/>
    </source>
</evidence>
<keyword evidence="7" id="KW-1185">Reference proteome</keyword>
<reference evidence="7" key="1">
    <citation type="submission" date="2016-10" db="EMBL/GenBank/DDBJ databases">
        <authorList>
            <person name="Varghese N."/>
            <person name="Submissions S."/>
        </authorList>
    </citation>
    <scope>NUCLEOTIDE SEQUENCE [LARGE SCALE GENOMIC DNA]</scope>
    <source>
        <strain evidence="7">DSM 18887</strain>
    </source>
</reference>
<dbReference type="InterPro" id="IPR012349">
    <property type="entry name" value="Split_barrel_FMN-bd"/>
</dbReference>
<dbReference type="OrthoDB" id="6117360at2"/>